<accession>A0AAP0G9V5</accession>
<dbReference type="Proteomes" id="UP001418222">
    <property type="component" value="Unassembled WGS sequence"/>
</dbReference>
<keyword evidence="1" id="KW-0012">Acyltransferase</keyword>
<dbReference type="GO" id="GO:0016746">
    <property type="term" value="F:acyltransferase activity"/>
    <property type="evidence" value="ECO:0007669"/>
    <property type="project" value="UniProtKB-KW"/>
</dbReference>
<keyword evidence="1" id="KW-0808">Transferase</keyword>
<dbReference type="AlphaFoldDB" id="A0AAP0G9V5"/>
<name>A0AAP0G9V5_9ASPA</name>
<sequence length="106" mass="12221">MRLIELWLRIVKKQQPLFAPNLDPMLLVPSIAGSILNAVNSDGNKERVWVRNFGTDCEFRKKLWSRFFKCEGKTVPLDEKIEIVVTEDRHGLHSIEVLETDLVSTT</sequence>
<protein>
    <submittedName>
        <fullName evidence="1">Lecithin-cholesterol acyltransferase-like 4</fullName>
    </submittedName>
</protein>
<organism evidence="1 2">
    <name type="scientific">Platanthera zijinensis</name>
    <dbReference type="NCBI Taxonomy" id="2320716"/>
    <lineage>
        <taxon>Eukaryota</taxon>
        <taxon>Viridiplantae</taxon>
        <taxon>Streptophyta</taxon>
        <taxon>Embryophyta</taxon>
        <taxon>Tracheophyta</taxon>
        <taxon>Spermatophyta</taxon>
        <taxon>Magnoliopsida</taxon>
        <taxon>Liliopsida</taxon>
        <taxon>Asparagales</taxon>
        <taxon>Orchidaceae</taxon>
        <taxon>Orchidoideae</taxon>
        <taxon>Orchideae</taxon>
        <taxon>Orchidinae</taxon>
        <taxon>Platanthera</taxon>
    </lineage>
</organism>
<reference evidence="1 2" key="1">
    <citation type="journal article" date="2022" name="Nat. Plants">
        <title>Genomes of leafy and leafless Platanthera orchids illuminate the evolution of mycoheterotrophy.</title>
        <authorList>
            <person name="Li M.H."/>
            <person name="Liu K.W."/>
            <person name="Li Z."/>
            <person name="Lu H.C."/>
            <person name="Ye Q.L."/>
            <person name="Zhang D."/>
            <person name="Wang J.Y."/>
            <person name="Li Y.F."/>
            <person name="Zhong Z.M."/>
            <person name="Liu X."/>
            <person name="Yu X."/>
            <person name="Liu D.K."/>
            <person name="Tu X.D."/>
            <person name="Liu B."/>
            <person name="Hao Y."/>
            <person name="Liao X.Y."/>
            <person name="Jiang Y.T."/>
            <person name="Sun W.H."/>
            <person name="Chen J."/>
            <person name="Chen Y.Q."/>
            <person name="Ai Y."/>
            <person name="Zhai J.W."/>
            <person name="Wu S.S."/>
            <person name="Zhou Z."/>
            <person name="Hsiao Y.Y."/>
            <person name="Wu W.L."/>
            <person name="Chen Y.Y."/>
            <person name="Lin Y.F."/>
            <person name="Hsu J.L."/>
            <person name="Li C.Y."/>
            <person name="Wang Z.W."/>
            <person name="Zhao X."/>
            <person name="Zhong W.Y."/>
            <person name="Ma X.K."/>
            <person name="Ma L."/>
            <person name="Huang J."/>
            <person name="Chen G.Z."/>
            <person name="Huang M.Z."/>
            <person name="Huang L."/>
            <person name="Peng D.H."/>
            <person name="Luo Y.B."/>
            <person name="Zou S.Q."/>
            <person name="Chen S.P."/>
            <person name="Lan S."/>
            <person name="Tsai W.C."/>
            <person name="Van de Peer Y."/>
            <person name="Liu Z.J."/>
        </authorList>
    </citation>
    <scope>NUCLEOTIDE SEQUENCE [LARGE SCALE GENOMIC DNA]</scope>
    <source>
        <strain evidence="1">Lor287</strain>
    </source>
</reference>
<gene>
    <name evidence="1" type="primary">LCAT4</name>
    <name evidence="1" type="ORF">KSP39_PZI007351</name>
</gene>
<keyword evidence="2" id="KW-1185">Reference proteome</keyword>
<evidence type="ECO:0000313" key="1">
    <source>
        <dbReference type="EMBL" id="KAK8946831.1"/>
    </source>
</evidence>
<proteinExistence type="predicted"/>
<evidence type="ECO:0000313" key="2">
    <source>
        <dbReference type="Proteomes" id="UP001418222"/>
    </source>
</evidence>
<comment type="caution">
    <text evidence="1">The sequence shown here is derived from an EMBL/GenBank/DDBJ whole genome shotgun (WGS) entry which is preliminary data.</text>
</comment>
<dbReference type="EMBL" id="JBBWWQ010000005">
    <property type="protein sequence ID" value="KAK8946831.1"/>
    <property type="molecule type" value="Genomic_DNA"/>
</dbReference>